<evidence type="ECO:0000259" key="11">
    <source>
        <dbReference type="PROSITE" id="PS50011"/>
    </source>
</evidence>
<dbReference type="Pfam" id="PF00069">
    <property type="entry name" value="Pkinase"/>
    <property type="match status" value="1"/>
</dbReference>
<dbReference type="EMBL" id="CP030118">
    <property type="protein sequence ID" value="QDL09818.1"/>
    <property type="molecule type" value="Genomic_DNA"/>
</dbReference>
<dbReference type="Pfam" id="PF26309">
    <property type="entry name" value="DUF8082"/>
    <property type="match status" value="1"/>
</dbReference>
<dbReference type="PROSITE" id="PS50011">
    <property type="entry name" value="PROTEIN_KINASE_DOM"/>
    <property type="match status" value="1"/>
</dbReference>
<organism evidence="12 13">
    <name type="scientific">Brasilonema sennae CENA114</name>
    <dbReference type="NCBI Taxonomy" id="415709"/>
    <lineage>
        <taxon>Bacteria</taxon>
        <taxon>Bacillati</taxon>
        <taxon>Cyanobacteriota</taxon>
        <taxon>Cyanophyceae</taxon>
        <taxon>Nostocales</taxon>
        <taxon>Scytonemataceae</taxon>
        <taxon>Brasilonema</taxon>
        <taxon>Bromeliae group (in: Brasilonema)</taxon>
    </lineage>
</organism>
<keyword evidence="5 12" id="KW-0418">Kinase</keyword>
<name>A0A856MGI2_9CYAN</name>
<keyword evidence="13" id="KW-1185">Reference proteome</keyword>
<feature type="compositionally biased region" description="Polar residues" evidence="10">
    <location>
        <begin position="320"/>
        <end position="330"/>
    </location>
</feature>
<evidence type="ECO:0000256" key="9">
    <source>
        <dbReference type="PROSITE-ProRule" id="PRU10141"/>
    </source>
</evidence>
<reference evidence="12 13" key="1">
    <citation type="submission" date="2018-06" db="EMBL/GenBank/DDBJ databases">
        <title>Comparative genomics of Brasilonema spp. strains.</title>
        <authorList>
            <person name="Alvarenga D.O."/>
            <person name="Fiore M.F."/>
            <person name="Varani A.M."/>
        </authorList>
    </citation>
    <scope>NUCLEOTIDE SEQUENCE [LARGE SCALE GENOMIC DNA]</scope>
    <source>
        <strain evidence="12 13">CENA114</strain>
    </source>
</reference>
<dbReference type="RefSeq" id="WP_171976900.1">
    <property type="nucleotide sequence ID" value="NZ_CAWOXK010000001.1"/>
</dbReference>
<evidence type="ECO:0000256" key="10">
    <source>
        <dbReference type="SAM" id="MobiDB-lite"/>
    </source>
</evidence>
<evidence type="ECO:0000256" key="4">
    <source>
        <dbReference type="ARBA" id="ARBA00022741"/>
    </source>
</evidence>
<dbReference type="InterPro" id="IPR017441">
    <property type="entry name" value="Protein_kinase_ATP_BS"/>
</dbReference>
<evidence type="ECO:0000256" key="2">
    <source>
        <dbReference type="ARBA" id="ARBA00022527"/>
    </source>
</evidence>
<dbReference type="PANTHER" id="PTHR24363:SF0">
    <property type="entry name" value="SERINE_THREONINE KINASE LIKE DOMAIN CONTAINING 1"/>
    <property type="match status" value="1"/>
</dbReference>
<dbReference type="EC" id="2.7.11.1" evidence="1"/>
<evidence type="ECO:0000313" key="13">
    <source>
        <dbReference type="Proteomes" id="UP000503129"/>
    </source>
</evidence>
<feature type="binding site" evidence="9">
    <location>
        <position position="45"/>
    </location>
    <ligand>
        <name>ATP</name>
        <dbReference type="ChEBI" id="CHEBI:30616"/>
    </ligand>
</feature>
<dbReference type="InterPro" id="IPR000719">
    <property type="entry name" value="Prot_kinase_dom"/>
</dbReference>
<evidence type="ECO:0000256" key="7">
    <source>
        <dbReference type="ARBA" id="ARBA00047899"/>
    </source>
</evidence>
<dbReference type="InterPro" id="IPR011009">
    <property type="entry name" value="Kinase-like_dom_sf"/>
</dbReference>
<dbReference type="GO" id="GO:0004674">
    <property type="term" value="F:protein serine/threonine kinase activity"/>
    <property type="evidence" value="ECO:0007669"/>
    <property type="project" value="UniProtKB-KW"/>
</dbReference>
<keyword evidence="6 9" id="KW-0067">ATP-binding</keyword>
<dbReference type="CDD" id="cd14014">
    <property type="entry name" value="STKc_PknB_like"/>
    <property type="match status" value="1"/>
</dbReference>
<dbReference type="InterPro" id="IPR008266">
    <property type="entry name" value="Tyr_kinase_AS"/>
</dbReference>
<keyword evidence="3" id="KW-0808">Transferase</keyword>
<dbReference type="AlphaFoldDB" id="A0A856MGI2"/>
<keyword evidence="2 12" id="KW-0723">Serine/threonine-protein kinase</keyword>
<dbReference type="Gene3D" id="3.30.200.20">
    <property type="entry name" value="Phosphorylase Kinase, domain 1"/>
    <property type="match status" value="1"/>
</dbReference>
<evidence type="ECO:0000256" key="6">
    <source>
        <dbReference type="ARBA" id="ARBA00022840"/>
    </source>
</evidence>
<dbReference type="PANTHER" id="PTHR24363">
    <property type="entry name" value="SERINE/THREONINE PROTEIN KINASE"/>
    <property type="match status" value="1"/>
</dbReference>
<accession>A0A856MGI2</accession>
<dbReference type="PROSITE" id="PS00109">
    <property type="entry name" value="PROTEIN_KINASE_TYR"/>
    <property type="match status" value="1"/>
</dbReference>
<evidence type="ECO:0000313" key="12">
    <source>
        <dbReference type="EMBL" id="QDL09818.1"/>
    </source>
</evidence>
<protein>
    <recommendedName>
        <fullName evidence="1">non-specific serine/threonine protein kinase</fullName>
        <ecNumber evidence="1">2.7.11.1</ecNumber>
    </recommendedName>
</protein>
<gene>
    <name evidence="12" type="ORF">DP114_19710</name>
</gene>
<dbReference type="Proteomes" id="UP000503129">
    <property type="component" value="Chromosome"/>
</dbReference>
<comment type="catalytic activity">
    <reaction evidence="8">
        <text>L-seryl-[protein] + ATP = O-phospho-L-seryl-[protein] + ADP + H(+)</text>
        <dbReference type="Rhea" id="RHEA:17989"/>
        <dbReference type="Rhea" id="RHEA-COMP:9863"/>
        <dbReference type="Rhea" id="RHEA-COMP:11604"/>
        <dbReference type="ChEBI" id="CHEBI:15378"/>
        <dbReference type="ChEBI" id="CHEBI:29999"/>
        <dbReference type="ChEBI" id="CHEBI:30616"/>
        <dbReference type="ChEBI" id="CHEBI:83421"/>
        <dbReference type="ChEBI" id="CHEBI:456216"/>
        <dbReference type="EC" id="2.7.11.1"/>
    </reaction>
</comment>
<dbReference type="GO" id="GO:0005524">
    <property type="term" value="F:ATP binding"/>
    <property type="evidence" value="ECO:0007669"/>
    <property type="project" value="UniProtKB-UniRule"/>
</dbReference>
<feature type="region of interest" description="Disordered" evidence="10">
    <location>
        <begin position="315"/>
        <end position="341"/>
    </location>
</feature>
<feature type="domain" description="Protein kinase" evidence="11">
    <location>
        <begin position="15"/>
        <end position="281"/>
    </location>
</feature>
<dbReference type="InterPro" id="IPR058395">
    <property type="entry name" value="DUF8082"/>
</dbReference>
<evidence type="ECO:0000256" key="8">
    <source>
        <dbReference type="ARBA" id="ARBA00048679"/>
    </source>
</evidence>
<dbReference type="SUPFAM" id="SSF56112">
    <property type="entry name" value="Protein kinase-like (PK-like)"/>
    <property type="match status" value="1"/>
</dbReference>
<keyword evidence="4 9" id="KW-0547">Nucleotide-binding</keyword>
<proteinExistence type="predicted"/>
<evidence type="ECO:0000256" key="3">
    <source>
        <dbReference type="ARBA" id="ARBA00022679"/>
    </source>
</evidence>
<dbReference type="PROSITE" id="PS00107">
    <property type="entry name" value="PROTEIN_KINASE_ATP"/>
    <property type="match status" value="1"/>
</dbReference>
<dbReference type="KEGG" id="bsen:DP114_19710"/>
<evidence type="ECO:0000256" key="1">
    <source>
        <dbReference type="ARBA" id="ARBA00012513"/>
    </source>
</evidence>
<evidence type="ECO:0000256" key="5">
    <source>
        <dbReference type="ARBA" id="ARBA00022777"/>
    </source>
</evidence>
<sequence>MLPELNPGTSINSRYQIQRLLGQGGFGRTYLAVDTQRFGDYCVLKEFVPANTAEAVLVKSRELFEREAKTLYQLNHPQIPKFLAWLTEKERIFIVQEYVEGDSYSQLLRDRLSTKRKPFSEAEVIQWLLDLLPVLEYIHQRNIIHRDISPDNVMFSHKLSKPVLIDFGVVKQKFTQILAGDSSKSSYSVAGSVVGKVGYSPPEQIRMGRCYPCSDLYALGVSAIVLLTGKMPRLLIDQSFQWQWKSYVKVSDFVTQILDKMLAERPADRYQSAREVLNLFQSQGLSGGIVTQSPQNVPIHPHPAPRLELPQTKLSEESKQFNQKSQQPRQNTEKANEFQAENTTSIKPEFVEYCRRELTSFVGPFASFVLEDTLNKNPQITPEQLVEVLVEKIPDHRRAQEFKKRLNPPRG</sequence>
<dbReference type="Gene3D" id="1.10.510.10">
    <property type="entry name" value="Transferase(Phosphotransferase) domain 1"/>
    <property type="match status" value="1"/>
</dbReference>
<comment type="catalytic activity">
    <reaction evidence="7">
        <text>L-threonyl-[protein] + ATP = O-phospho-L-threonyl-[protein] + ADP + H(+)</text>
        <dbReference type="Rhea" id="RHEA:46608"/>
        <dbReference type="Rhea" id="RHEA-COMP:11060"/>
        <dbReference type="Rhea" id="RHEA-COMP:11605"/>
        <dbReference type="ChEBI" id="CHEBI:15378"/>
        <dbReference type="ChEBI" id="CHEBI:30013"/>
        <dbReference type="ChEBI" id="CHEBI:30616"/>
        <dbReference type="ChEBI" id="CHEBI:61977"/>
        <dbReference type="ChEBI" id="CHEBI:456216"/>
        <dbReference type="EC" id="2.7.11.1"/>
    </reaction>
</comment>